<evidence type="ECO:0000313" key="2">
    <source>
        <dbReference type="Proteomes" id="UP000010475"/>
    </source>
</evidence>
<gene>
    <name evidence="1" type="ORF">Cylst_5202</name>
</gene>
<dbReference type="HOGENOM" id="CLU_2115880_0_0_3"/>
<dbReference type="Proteomes" id="UP000010475">
    <property type="component" value="Chromosome"/>
</dbReference>
<organism evidence="1 2">
    <name type="scientific">Cylindrospermum stagnale PCC 7417</name>
    <dbReference type="NCBI Taxonomy" id="56107"/>
    <lineage>
        <taxon>Bacteria</taxon>
        <taxon>Bacillati</taxon>
        <taxon>Cyanobacteriota</taxon>
        <taxon>Cyanophyceae</taxon>
        <taxon>Nostocales</taxon>
        <taxon>Nostocaceae</taxon>
        <taxon>Cylindrospermum</taxon>
    </lineage>
</organism>
<dbReference type="AlphaFoldDB" id="K9X456"/>
<name>K9X456_9NOST</name>
<sequence>MTICSKCGSKEVYRKHPSDLVLWCDMCGNSWQDNQTLRPLKQHSFWKSKNPYKGRHHVDVCLCPTDSQKYSFSLRYGNSFPLEWENPDYPEYPRLKGCFNSPDEAIDAGIEEIYSED</sequence>
<keyword evidence="2" id="KW-1185">Reference proteome</keyword>
<dbReference type="OrthoDB" id="495968at2"/>
<dbReference type="RefSeq" id="WP_015210473.1">
    <property type="nucleotide sequence ID" value="NC_019757.1"/>
</dbReference>
<accession>K9X456</accession>
<dbReference type="STRING" id="56107.Cylst_5202"/>
<protein>
    <submittedName>
        <fullName evidence="1">Uncharacterized protein</fullName>
    </submittedName>
</protein>
<evidence type="ECO:0000313" key="1">
    <source>
        <dbReference type="EMBL" id="AFZ27238.1"/>
    </source>
</evidence>
<proteinExistence type="predicted"/>
<dbReference type="EMBL" id="CP003642">
    <property type="protein sequence ID" value="AFZ27238.1"/>
    <property type="molecule type" value="Genomic_DNA"/>
</dbReference>
<reference evidence="1 2" key="1">
    <citation type="submission" date="2012-06" db="EMBL/GenBank/DDBJ databases">
        <title>Finished chromosome of genome of Cylindrospermum stagnale PCC 7417.</title>
        <authorList>
            <consortium name="US DOE Joint Genome Institute"/>
            <person name="Gugger M."/>
            <person name="Coursin T."/>
            <person name="Rippka R."/>
            <person name="Tandeau De Marsac N."/>
            <person name="Huntemann M."/>
            <person name="Wei C.-L."/>
            <person name="Han J."/>
            <person name="Detter J.C."/>
            <person name="Han C."/>
            <person name="Tapia R."/>
            <person name="Chen A."/>
            <person name="Kyrpides N."/>
            <person name="Mavromatis K."/>
            <person name="Markowitz V."/>
            <person name="Szeto E."/>
            <person name="Ivanova N."/>
            <person name="Pagani I."/>
            <person name="Pati A."/>
            <person name="Goodwin L."/>
            <person name="Nordberg H.P."/>
            <person name="Cantor M.N."/>
            <person name="Hua S.X."/>
            <person name="Woyke T."/>
            <person name="Kerfeld C.A."/>
        </authorList>
    </citation>
    <scope>NUCLEOTIDE SEQUENCE [LARGE SCALE GENOMIC DNA]</scope>
    <source>
        <strain evidence="1 2">PCC 7417</strain>
    </source>
</reference>
<dbReference type="KEGG" id="csg:Cylst_5202"/>